<dbReference type="Pfam" id="PF00858">
    <property type="entry name" value="ASC"/>
    <property type="match status" value="1"/>
</dbReference>
<name>A0A368H5W5_ANCCA</name>
<dbReference type="InterPro" id="IPR001873">
    <property type="entry name" value="ENaC"/>
</dbReference>
<keyword evidence="6" id="KW-1133">Transmembrane helix</keyword>
<protein>
    <submittedName>
        <fullName evidence="15">Uncharacterized protein</fullName>
    </submittedName>
</protein>
<organism evidence="15 16">
    <name type="scientific">Ancylostoma caninum</name>
    <name type="common">Dog hookworm</name>
    <dbReference type="NCBI Taxonomy" id="29170"/>
    <lineage>
        <taxon>Eukaryota</taxon>
        <taxon>Metazoa</taxon>
        <taxon>Ecdysozoa</taxon>
        <taxon>Nematoda</taxon>
        <taxon>Chromadorea</taxon>
        <taxon>Rhabditida</taxon>
        <taxon>Rhabditina</taxon>
        <taxon>Rhabditomorpha</taxon>
        <taxon>Strongyloidea</taxon>
        <taxon>Ancylostomatidae</taxon>
        <taxon>Ancylostomatinae</taxon>
        <taxon>Ancylostoma</taxon>
    </lineage>
</organism>
<keyword evidence="10" id="KW-0325">Glycoprotein</keyword>
<dbReference type="GO" id="GO:0005272">
    <property type="term" value="F:sodium channel activity"/>
    <property type="evidence" value="ECO:0007669"/>
    <property type="project" value="UniProtKB-KW"/>
</dbReference>
<proteinExistence type="inferred from homology"/>
<evidence type="ECO:0000256" key="2">
    <source>
        <dbReference type="ARBA" id="ARBA00007193"/>
    </source>
</evidence>
<evidence type="ECO:0000256" key="3">
    <source>
        <dbReference type="ARBA" id="ARBA00022448"/>
    </source>
</evidence>
<dbReference type="OrthoDB" id="5815085at2759"/>
<keyword evidence="9" id="KW-0472">Membrane</keyword>
<accession>A0A368H5W5</accession>
<keyword evidence="8 13" id="KW-0406">Ion transport</keyword>
<evidence type="ECO:0000256" key="11">
    <source>
        <dbReference type="ARBA" id="ARBA00023201"/>
    </source>
</evidence>
<evidence type="ECO:0000256" key="4">
    <source>
        <dbReference type="ARBA" id="ARBA00022461"/>
    </source>
</evidence>
<dbReference type="Gene3D" id="1.10.287.770">
    <property type="entry name" value="YojJ-like"/>
    <property type="match status" value="1"/>
</dbReference>
<sequence length="478" mass="54167">MASTSHPSPDDESGNDADDSEGYEDEGDEDVIQNIYLHICNEEGREFTGVTTFHGMSGYILSSYAKANTFMRRFSEPYNVDNTSLSICGSPRIPNDKKIKVYPSISTMYRTGNCLEMTAKPSKGRLFIDMKEGVAFSVSFTSTMKLCERMQIIEWSLREKQCIPSGVLEQGGHPECTEDVAINPNDKLIREFPCKPPCNTLEWRITSSNTRTRSGTKISIEFSRKKEVLVEVRKMGVTDVLSFIGGGTSLFLGCSCVTLMETFIFLLKLVLQSIDKEAYERVRVGDERNLNPPVANQNMAADPEGFDVEEEGDVIASTSMQSPPRKSIHCVRFLKSEDGEENNVRKRLYRPHPPSLSELKTSTAFNELNTHNIERSLKNLPLSQRLTFDGSMDRRRLRRQSAIEIPDEKLDQYLSEPSNTRSFCDDFDRKHPARVKIRRISSVTSRGSASSSRANVHIVEHPRRRSQIYNKFMAMNDF</sequence>
<dbReference type="GO" id="GO:0016020">
    <property type="term" value="C:membrane"/>
    <property type="evidence" value="ECO:0007669"/>
    <property type="project" value="UniProtKB-SubCell"/>
</dbReference>
<comment type="similarity">
    <text evidence="2 13">Belongs to the amiloride-sensitive sodium channel (TC 1.A.6) family.</text>
</comment>
<evidence type="ECO:0000313" key="16">
    <source>
        <dbReference type="Proteomes" id="UP000252519"/>
    </source>
</evidence>
<evidence type="ECO:0000256" key="13">
    <source>
        <dbReference type="RuleBase" id="RU000679"/>
    </source>
</evidence>
<dbReference type="AlphaFoldDB" id="A0A368H5W5"/>
<evidence type="ECO:0000256" key="14">
    <source>
        <dbReference type="SAM" id="MobiDB-lite"/>
    </source>
</evidence>
<evidence type="ECO:0000256" key="10">
    <source>
        <dbReference type="ARBA" id="ARBA00023180"/>
    </source>
</evidence>
<dbReference type="STRING" id="29170.A0A368H5W5"/>
<keyword evidence="7" id="KW-0915">Sodium</keyword>
<evidence type="ECO:0000256" key="6">
    <source>
        <dbReference type="ARBA" id="ARBA00022989"/>
    </source>
</evidence>
<keyword evidence="3 13" id="KW-0813">Transport</keyword>
<comment type="subcellular location">
    <subcellularLocation>
        <location evidence="1">Membrane</location>
        <topology evidence="1">Multi-pass membrane protein</topology>
    </subcellularLocation>
</comment>
<keyword evidence="4 13" id="KW-0894">Sodium channel</keyword>
<keyword evidence="16" id="KW-1185">Reference proteome</keyword>
<evidence type="ECO:0000256" key="7">
    <source>
        <dbReference type="ARBA" id="ARBA00023053"/>
    </source>
</evidence>
<evidence type="ECO:0000256" key="5">
    <source>
        <dbReference type="ARBA" id="ARBA00022692"/>
    </source>
</evidence>
<evidence type="ECO:0000256" key="1">
    <source>
        <dbReference type="ARBA" id="ARBA00004141"/>
    </source>
</evidence>
<dbReference type="Proteomes" id="UP000252519">
    <property type="component" value="Unassembled WGS sequence"/>
</dbReference>
<evidence type="ECO:0000313" key="15">
    <source>
        <dbReference type="EMBL" id="RCN51029.1"/>
    </source>
</evidence>
<comment type="caution">
    <text evidence="15">The sequence shown here is derived from an EMBL/GenBank/DDBJ whole genome shotgun (WGS) entry which is preliminary data.</text>
</comment>
<feature type="region of interest" description="Disordered" evidence="14">
    <location>
        <begin position="1"/>
        <end position="26"/>
    </location>
</feature>
<keyword evidence="5 13" id="KW-0812">Transmembrane</keyword>
<keyword evidence="11 13" id="KW-0739">Sodium transport</keyword>
<keyword evidence="12 13" id="KW-0407">Ion channel</keyword>
<evidence type="ECO:0000256" key="9">
    <source>
        <dbReference type="ARBA" id="ARBA00023136"/>
    </source>
</evidence>
<reference evidence="15 16" key="1">
    <citation type="submission" date="2014-10" db="EMBL/GenBank/DDBJ databases">
        <title>Draft genome of the hookworm Ancylostoma caninum.</title>
        <authorList>
            <person name="Mitreva M."/>
        </authorList>
    </citation>
    <scope>NUCLEOTIDE SEQUENCE [LARGE SCALE GENOMIC DNA]</scope>
    <source>
        <strain evidence="15 16">Baltimore</strain>
    </source>
</reference>
<dbReference type="EMBL" id="JOJR01000017">
    <property type="protein sequence ID" value="RCN51029.1"/>
    <property type="molecule type" value="Genomic_DNA"/>
</dbReference>
<evidence type="ECO:0000256" key="12">
    <source>
        <dbReference type="ARBA" id="ARBA00023303"/>
    </source>
</evidence>
<evidence type="ECO:0000256" key="8">
    <source>
        <dbReference type="ARBA" id="ARBA00023065"/>
    </source>
</evidence>
<feature type="compositionally biased region" description="Acidic residues" evidence="14">
    <location>
        <begin position="10"/>
        <end position="26"/>
    </location>
</feature>
<gene>
    <name evidence="15" type="ORF">ANCCAN_02816</name>
</gene>